<dbReference type="EMBL" id="CAJNOM010000296">
    <property type="protein sequence ID" value="CAF1331646.1"/>
    <property type="molecule type" value="Genomic_DNA"/>
</dbReference>
<comment type="caution">
    <text evidence="3">The sequence shown here is derived from an EMBL/GenBank/DDBJ whole genome shotgun (WGS) entry which is preliminary data.</text>
</comment>
<sequence>MVFKISTILFLSIIHVQSVPVTIYNNAWFNPSSNSYLLANIYSITTLNLYSPNPPDIIKWLFDGDLNDVYGRYNGYLTNTKGQLVDNYTDLWSSPGYAGYGSAVNFGSTVYSIVDHYLYLNTTSFTISAWIWPPSNADTEDSYSNAATEDSSYFTLFSHCETPDIDKCLHLVMRAGLLYLNFYYDDAVSNTQLNSGQWYHVAFVYDRSTSQQLIYLNGTLDGSRIAKSPYTGNPNQTTLGAVPLVSWKPTNDGLIDELIFVSRVKNSSEILDEATLVAYYTFDNTFNDSGPNNISNINSTATKFDSNGQFNQALFFASSSYSYFQTTGFYYLGQSNYFYSFSLWIYPIAIGGTILQVSSSNGWCTPMIGFNQKGYLTVQTLGVNSIYTASYTASTLSLNQWTHISMTYSTTNGIRLYVSGNLQSSNIIYNNYAASGAMSTITMGNPAQWDKCTSDDTGIIQSQFQGKIDELKIYSRELSKTEVYQLSGGLSAVKQNAN</sequence>
<dbReference type="PANTHER" id="PTHR42535">
    <property type="entry name" value="OOKINETE PROTEIN, PUTATIVE-RELATED"/>
    <property type="match status" value="1"/>
</dbReference>
<dbReference type="AlphaFoldDB" id="A0A815FYK8"/>
<evidence type="ECO:0000313" key="2">
    <source>
        <dbReference type="EMBL" id="CAF0957047.1"/>
    </source>
</evidence>
<protein>
    <recommendedName>
        <fullName evidence="5">LamG-like jellyroll fold domain-containing protein</fullName>
    </recommendedName>
</protein>
<dbReference type="Gene3D" id="2.60.120.200">
    <property type="match status" value="2"/>
</dbReference>
<dbReference type="Proteomes" id="UP000663832">
    <property type="component" value="Unassembled WGS sequence"/>
</dbReference>
<dbReference type="Proteomes" id="UP000663877">
    <property type="component" value="Unassembled WGS sequence"/>
</dbReference>
<dbReference type="PANTHER" id="PTHR42535:SF2">
    <property type="entry name" value="CHROMOSOME UNDETERMINED SCAFFOLD_146, WHOLE GENOME SHOTGUN SEQUENCE"/>
    <property type="match status" value="1"/>
</dbReference>
<dbReference type="SUPFAM" id="SSF49899">
    <property type="entry name" value="Concanavalin A-like lectins/glucanases"/>
    <property type="match status" value="2"/>
</dbReference>
<organism evidence="3 4">
    <name type="scientific">Adineta steineri</name>
    <dbReference type="NCBI Taxonomy" id="433720"/>
    <lineage>
        <taxon>Eukaryota</taxon>
        <taxon>Metazoa</taxon>
        <taxon>Spiralia</taxon>
        <taxon>Gnathifera</taxon>
        <taxon>Rotifera</taxon>
        <taxon>Eurotatoria</taxon>
        <taxon>Bdelloidea</taxon>
        <taxon>Adinetida</taxon>
        <taxon>Adinetidae</taxon>
        <taxon>Adineta</taxon>
    </lineage>
</organism>
<evidence type="ECO:0000313" key="3">
    <source>
        <dbReference type="EMBL" id="CAF1331646.1"/>
    </source>
</evidence>
<evidence type="ECO:0008006" key="5">
    <source>
        <dbReference type="Google" id="ProtNLM"/>
    </source>
</evidence>
<evidence type="ECO:0000313" key="4">
    <source>
        <dbReference type="Proteomes" id="UP000663832"/>
    </source>
</evidence>
<proteinExistence type="predicted"/>
<name>A0A815FYK8_9BILA</name>
<keyword evidence="1" id="KW-0732">Signal</keyword>
<feature type="signal peptide" evidence="1">
    <location>
        <begin position="1"/>
        <end position="18"/>
    </location>
</feature>
<feature type="chain" id="PRO_5036227505" description="LamG-like jellyroll fold domain-containing protein" evidence="1">
    <location>
        <begin position="19"/>
        <end position="498"/>
    </location>
</feature>
<gene>
    <name evidence="2" type="ORF">BJG266_LOCUS13537</name>
    <name evidence="3" type="ORF">QVE165_LOCUS32926</name>
</gene>
<dbReference type="OrthoDB" id="10030431at2759"/>
<accession>A0A815FYK8</accession>
<reference evidence="3" key="1">
    <citation type="submission" date="2021-02" db="EMBL/GenBank/DDBJ databases">
        <authorList>
            <person name="Nowell W R."/>
        </authorList>
    </citation>
    <scope>NUCLEOTIDE SEQUENCE</scope>
</reference>
<dbReference type="InterPro" id="IPR013320">
    <property type="entry name" value="ConA-like_dom_sf"/>
</dbReference>
<keyword evidence="4" id="KW-1185">Reference proteome</keyword>
<dbReference type="Pfam" id="PF13385">
    <property type="entry name" value="Laminin_G_3"/>
    <property type="match status" value="2"/>
</dbReference>
<evidence type="ECO:0000256" key="1">
    <source>
        <dbReference type="SAM" id="SignalP"/>
    </source>
</evidence>
<dbReference type="EMBL" id="CAJNOI010000055">
    <property type="protein sequence ID" value="CAF0957047.1"/>
    <property type="molecule type" value="Genomic_DNA"/>
</dbReference>